<evidence type="ECO:0008006" key="3">
    <source>
        <dbReference type="Google" id="ProtNLM"/>
    </source>
</evidence>
<protein>
    <recommendedName>
        <fullName evidence="3">Secreted protein</fullName>
    </recommendedName>
</protein>
<accession>A0AAV3Y545</accession>
<gene>
    <name evidence="1" type="ORF">PoB_000470500</name>
</gene>
<organism evidence="1 2">
    <name type="scientific">Plakobranchus ocellatus</name>
    <dbReference type="NCBI Taxonomy" id="259542"/>
    <lineage>
        <taxon>Eukaryota</taxon>
        <taxon>Metazoa</taxon>
        <taxon>Spiralia</taxon>
        <taxon>Lophotrochozoa</taxon>
        <taxon>Mollusca</taxon>
        <taxon>Gastropoda</taxon>
        <taxon>Heterobranchia</taxon>
        <taxon>Euthyneura</taxon>
        <taxon>Panpulmonata</taxon>
        <taxon>Sacoglossa</taxon>
        <taxon>Placobranchoidea</taxon>
        <taxon>Plakobranchidae</taxon>
        <taxon>Plakobranchus</taxon>
    </lineage>
</organism>
<evidence type="ECO:0000313" key="1">
    <source>
        <dbReference type="EMBL" id="GFN78199.1"/>
    </source>
</evidence>
<proteinExistence type="predicted"/>
<reference evidence="1 2" key="1">
    <citation type="journal article" date="2021" name="Elife">
        <title>Chloroplast acquisition without the gene transfer in kleptoplastic sea slugs, Plakobranchus ocellatus.</title>
        <authorList>
            <person name="Maeda T."/>
            <person name="Takahashi S."/>
            <person name="Yoshida T."/>
            <person name="Shimamura S."/>
            <person name="Takaki Y."/>
            <person name="Nagai Y."/>
            <person name="Toyoda A."/>
            <person name="Suzuki Y."/>
            <person name="Arimoto A."/>
            <person name="Ishii H."/>
            <person name="Satoh N."/>
            <person name="Nishiyama T."/>
            <person name="Hasebe M."/>
            <person name="Maruyama T."/>
            <person name="Minagawa J."/>
            <person name="Obokata J."/>
            <person name="Shigenobu S."/>
        </authorList>
    </citation>
    <scope>NUCLEOTIDE SEQUENCE [LARGE SCALE GENOMIC DNA]</scope>
</reference>
<dbReference type="AlphaFoldDB" id="A0AAV3Y545"/>
<name>A0AAV3Y545_9GAST</name>
<evidence type="ECO:0000313" key="2">
    <source>
        <dbReference type="Proteomes" id="UP000735302"/>
    </source>
</evidence>
<keyword evidence="2" id="KW-1185">Reference proteome</keyword>
<dbReference type="Proteomes" id="UP000735302">
    <property type="component" value="Unassembled WGS sequence"/>
</dbReference>
<comment type="caution">
    <text evidence="1">The sequence shown here is derived from an EMBL/GenBank/DDBJ whole genome shotgun (WGS) entry which is preliminary data.</text>
</comment>
<dbReference type="EMBL" id="BLXT01000588">
    <property type="protein sequence ID" value="GFN78199.1"/>
    <property type="molecule type" value="Genomic_DNA"/>
</dbReference>
<sequence length="75" mass="8094">MGRTVLPPPRGTAWVILTGATLTCSRLAGGHRRLKLQRNRKKKEGYLRVPYVTGKKSGAQATVAGTTSTTPRVFA</sequence>